<keyword evidence="2" id="KW-1185">Reference proteome</keyword>
<evidence type="ECO:0000313" key="2">
    <source>
        <dbReference type="Proteomes" id="UP000634136"/>
    </source>
</evidence>
<accession>A0A834SWL9</accession>
<sequence>MRDLWLLLGGSPWRAHVASPRLRAQKAHFCSRWLAATKGHSKGFRDLSCLLVVGSPPAFCSSMVMVVSRSLPRSHYTSLDFSPLLSASLPRCPFLCIGLFLGLGKTGFASLHFRD</sequence>
<dbReference type="Proteomes" id="UP000634136">
    <property type="component" value="Unassembled WGS sequence"/>
</dbReference>
<comment type="caution">
    <text evidence="1">The sequence shown here is derived from an EMBL/GenBank/DDBJ whole genome shotgun (WGS) entry which is preliminary data.</text>
</comment>
<reference evidence="1" key="1">
    <citation type="submission" date="2020-09" db="EMBL/GenBank/DDBJ databases">
        <title>Genome-Enabled Discovery of Anthraquinone Biosynthesis in Senna tora.</title>
        <authorList>
            <person name="Kang S.-H."/>
            <person name="Pandey R.P."/>
            <person name="Lee C.-M."/>
            <person name="Sim J.-S."/>
            <person name="Jeong J.-T."/>
            <person name="Choi B.-S."/>
            <person name="Jung M."/>
            <person name="Ginzburg D."/>
            <person name="Zhao K."/>
            <person name="Won S.Y."/>
            <person name="Oh T.-J."/>
            <person name="Yu Y."/>
            <person name="Kim N.-H."/>
            <person name="Lee O.R."/>
            <person name="Lee T.-H."/>
            <person name="Bashyal P."/>
            <person name="Kim T.-S."/>
            <person name="Lee W.-H."/>
            <person name="Kawkins C."/>
            <person name="Kim C.-K."/>
            <person name="Kim J.S."/>
            <person name="Ahn B.O."/>
            <person name="Rhee S.Y."/>
            <person name="Sohng J.K."/>
        </authorList>
    </citation>
    <scope>NUCLEOTIDE SEQUENCE</scope>
    <source>
        <tissue evidence="1">Leaf</tissue>
    </source>
</reference>
<protein>
    <submittedName>
        <fullName evidence="1">Uncharacterized protein</fullName>
    </submittedName>
</protein>
<dbReference type="EMBL" id="JAAIUW010000010">
    <property type="protein sequence ID" value="KAF7811868.1"/>
    <property type="molecule type" value="Genomic_DNA"/>
</dbReference>
<proteinExistence type="predicted"/>
<dbReference type="AlphaFoldDB" id="A0A834SWL9"/>
<gene>
    <name evidence="1" type="ORF">G2W53_032844</name>
</gene>
<organism evidence="1 2">
    <name type="scientific">Senna tora</name>
    <dbReference type="NCBI Taxonomy" id="362788"/>
    <lineage>
        <taxon>Eukaryota</taxon>
        <taxon>Viridiplantae</taxon>
        <taxon>Streptophyta</taxon>
        <taxon>Embryophyta</taxon>
        <taxon>Tracheophyta</taxon>
        <taxon>Spermatophyta</taxon>
        <taxon>Magnoliopsida</taxon>
        <taxon>eudicotyledons</taxon>
        <taxon>Gunneridae</taxon>
        <taxon>Pentapetalae</taxon>
        <taxon>rosids</taxon>
        <taxon>fabids</taxon>
        <taxon>Fabales</taxon>
        <taxon>Fabaceae</taxon>
        <taxon>Caesalpinioideae</taxon>
        <taxon>Cassia clade</taxon>
        <taxon>Senna</taxon>
    </lineage>
</organism>
<name>A0A834SWL9_9FABA</name>
<evidence type="ECO:0000313" key="1">
    <source>
        <dbReference type="EMBL" id="KAF7811868.1"/>
    </source>
</evidence>